<dbReference type="CDD" id="cd10912">
    <property type="entry name" value="PIN_YacP-like"/>
    <property type="match status" value="1"/>
</dbReference>
<dbReference type="EMBL" id="CP144373">
    <property type="protein sequence ID" value="XCH45829.1"/>
    <property type="molecule type" value="Genomic_DNA"/>
</dbReference>
<dbReference type="Pfam" id="PF05991">
    <property type="entry name" value="NYN_YacP"/>
    <property type="match status" value="1"/>
</dbReference>
<name>A0AAU8GUV2_9BACT</name>
<dbReference type="KEGG" id="taut:V4D30_05715"/>
<reference evidence="1" key="1">
    <citation type="submission" date="2024-01" db="EMBL/GenBank/DDBJ databases">
        <title>The first autotrophic representatives of the genus Thermodesulfovibrio.</title>
        <authorList>
            <person name="Maltseva A.I."/>
            <person name="Elcheninov A.G."/>
            <person name="Kublanov I.V."/>
            <person name="Lebedinsky A.V."/>
            <person name="Frolov E.N."/>
        </authorList>
    </citation>
    <scope>NUCLEOTIDE SEQUENCE</scope>
    <source>
        <strain evidence="1">3907-1M</strain>
    </source>
</reference>
<dbReference type="PANTHER" id="PTHR34547">
    <property type="entry name" value="YACP-LIKE NYN DOMAIN PROTEIN"/>
    <property type="match status" value="1"/>
</dbReference>
<accession>A0AAU8GUV2</accession>
<proteinExistence type="predicted"/>
<protein>
    <submittedName>
        <fullName evidence="1">NYN domain-containing protein</fullName>
    </submittedName>
</protein>
<dbReference type="PANTHER" id="PTHR34547:SF1">
    <property type="entry name" value="YACP-LIKE NYN DOMAIN PROTEIN"/>
    <property type="match status" value="1"/>
</dbReference>
<dbReference type="InterPro" id="IPR010298">
    <property type="entry name" value="YacP-like"/>
</dbReference>
<evidence type="ECO:0000313" key="1">
    <source>
        <dbReference type="EMBL" id="XCH45829.1"/>
    </source>
</evidence>
<dbReference type="RefSeq" id="WP_353683371.1">
    <property type="nucleotide sequence ID" value="NZ_CP144373.1"/>
</dbReference>
<dbReference type="AlphaFoldDB" id="A0AAU8GUV2"/>
<gene>
    <name evidence="1" type="ORF">V4D30_05715</name>
</gene>
<organism evidence="1">
    <name type="scientific">Thermodesulfovibrio autotrophicus</name>
    <dbReference type="NCBI Taxonomy" id="3118333"/>
    <lineage>
        <taxon>Bacteria</taxon>
        <taxon>Pseudomonadati</taxon>
        <taxon>Nitrospirota</taxon>
        <taxon>Thermodesulfovibrionia</taxon>
        <taxon>Thermodesulfovibrionales</taxon>
        <taxon>Thermodesulfovibrionaceae</taxon>
        <taxon>Thermodesulfovibrio</taxon>
    </lineage>
</organism>
<sequence length="148" mass="17127">MSKLLIDGYNLIGIFHKDLKKARQELIEKLIKYRNKKGHDITVVFDGYKEGPGKETVQYRGGLRIIYSGANEKADDIIKRILSTEKFFWIVITSDKEIERTAWKENCVAVDSSVFFDILNGEEFYFEQKKGMSLSKKQKAILRAISKL</sequence>